<protein>
    <submittedName>
        <fullName evidence="2">SAP30-binding protein</fullName>
    </submittedName>
</protein>
<sequence length="182" mass="20800">MSGLVGYHYDDSEDEAELISQSKEKSPINEENEKPSEPEKSEVLVEEPLKPSSPEIMITEEVEVIEIETSNVPQQMGYFEQMRKAGTPIPCSEKMMSNYLGLFSQRSRGVDVLKNLDGRKDFKNPALYDLILSKCDVDTHGSNLSKTSKVFDLNEFKKEDFYDYLADEQNKEANKPRSKTHH</sequence>
<dbReference type="Proteomes" id="UP000887576">
    <property type="component" value="Unplaced"/>
</dbReference>
<name>A0AC34RJW5_9BILA</name>
<reference evidence="2" key="1">
    <citation type="submission" date="2022-11" db="UniProtKB">
        <authorList>
            <consortium name="WormBaseParasite"/>
        </authorList>
    </citation>
    <scope>IDENTIFICATION</scope>
</reference>
<dbReference type="WBParaSite" id="JU765_v2.g7553.t1">
    <property type="protein sequence ID" value="JU765_v2.g7553.t1"/>
    <property type="gene ID" value="JU765_v2.g7553"/>
</dbReference>
<organism evidence="1 2">
    <name type="scientific">Panagrolaimus sp. JU765</name>
    <dbReference type="NCBI Taxonomy" id="591449"/>
    <lineage>
        <taxon>Eukaryota</taxon>
        <taxon>Metazoa</taxon>
        <taxon>Ecdysozoa</taxon>
        <taxon>Nematoda</taxon>
        <taxon>Chromadorea</taxon>
        <taxon>Rhabditida</taxon>
        <taxon>Tylenchina</taxon>
        <taxon>Panagrolaimomorpha</taxon>
        <taxon>Panagrolaimoidea</taxon>
        <taxon>Panagrolaimidae</taxon>
        <taxon>Panagrolaimus</taxon>
    </lineage>
</organism>
<proteinExistence type="predicted"/>
<evidence type="ECO:0000313" key="1">
    <source>
        <dbReference type="Proteomes" id="UP000887576"/>
    </source>
</evidence>
<evidence type="ECO:0000313" key="2">
    <source>
        <dbReference type="WBParaSite" id="JU765_v2.g7553.t1"/>
    </source>
</evidence>
<accession>A0AC34RJW5</accession>